<keyword evidence="1" id="KW-0812">Transmembrane</keyword>
<evidence type="ECO:0000313" key="4">
    <source>
        <dbReference type="Proteomes" id="UP000228743"/>
    </source>
</evidence>
<dbReference type="AlphaFoldDB" id="A0A2M7W0D5"/>
<name>A0A2M7W0D5_9BACT</name>
<keyword evidence="1" id="KW-0472">Membrane</keyword>
<comment type="caution">
    <text evidence="3">The sequence shown here is derived from an EMBL/GenBank/DDBJ whole genome shotgun (WGS) entry which is preliminary data.</text>
</comment>
<reference evidence="4" key="1">
    <citation type="submission" date="2017-09" db="EMBL/GenBank/DDBJ databases">
        <title>Depth-based differentiation of microbial function through sediment-hosted aquifers and enrichment of novel symbionts in the deep terrestrial subsurface.</title>
        <authorList>
            <person name="Probst A.J."/>
            <person name="Ladd B."/>
            <person name="Jarett J.K."/>
            <person name="Geller-Mcgrath D.E."/>
            <person name="Sieber C.M.K."/>
            <person name="Emerson J.B."/>
            <person name="Anantharaman K."/>
            <person name="Thomas B.C."/>
            <person name="Malmstrom R."/>
            <person name="Stieglmeier M."/>
            <person name="Klingl A."/>
            <person name="Woyke T."/>
            <person name="Ryan C.M."/>
            <person name="Banfield J.F."/>
        </authorList>
    </citation>
    <scope>NUCLEOTIDE SEQUENCE [LARGE SCALE GENOMIC DNA]</scope>
</reference>
<dbReference type="EMBL" id="PFPX01000003">
    <property type="protein sequence ID" value="PJA10565.1"/>
    <property type="molecule type" value="Genomic_DNA"/>
</dbReference>
<proteinExistence type="predicted"/>
<accession>A0A2M7W0D5</accession>
<dbReference type="Gene3D" id="3.30.700.10">
    <property type="entry name" value="Glycoprotein, Type 4 Pilin"/>
    <property type="match status" value="1"/>
</dbReference>
<feature type="domain" description="Bacterial repeat" evidence="2">
    <location>
        <begin position="160"/>
        <end position="229"/>
    </location>
</feature>
<evidence type="ECO:0000259" key="2">
    <source>
        <dbReference type="Pfam" id="PF18998"/>
    </source>
</evidence>
<feature type="non-terminal residue" evidence="3">
    <location>
        <position position="632"/>
    </location>
</feature>
<evidence type="ECO:0000313" key="3">
    <source>
        <dbReference type="EMBL" id="PJA10565.1"/>
    </source>
</evidence>
<dbReference type="InterPro" id="IPR045584">
    <property type="entry name" value="Pilin-like"/>
</dbReference>
<feature type="transmembrane region" description="Helical" evidence="1">
    <location>
        <begin position="12"/>
        <end position="34"/>
    </location>
</feature>
<dbReference type="Proteomes" id="UP000228743">
    <property type="component" value="Unassembled WGS sequence"/>
</dbReference>
<feature type="transmembrane region" description="Helical" evidence="1">
    <location>
        <begin position="608"/>
        <end position="629"/>
    </location>
</feature>
<dbReference type="InterPro" id="IPR044060">
    <property type="entry name" value="Bacterial_rp_domain"/>
</dbReference>
<evidence type="ECO:0000256" key="1">
    <source>
        <dbReference type="SAM" id="Phobius"/>
    </source>
</evidence>
<sequence>MKINYKNKPALTLLELLITLFIISIIISLSVVVYDVSWAKSRNSQRVSDIIRVQNALESYHLQEGKYPDTLTFGEVLIGESTSSPITYLAALPNNPTPRTDGDCTDQEYQYSTSTNAYGDDNFFIEFCVGNDMDQIEKGINCATSQGIVHGACNSIAITYTLTYTAGAGGSIIGISPQTVNSGEDGSEVLASPDTGYSFVNWSDGSATNPRTDTNVTGNISVTANFADNGQNVWLGTTNNDWGTATNWSRGTVPTATDGYITTFNASSPNCTVDTSNRVANAIDFTNYTNTITFTFQLLIYGNVTLGAGMHSSGTALFGTIASGILTSNGYTGLYNFRFYGTSQTYTLADNWTVVNLWFSGTTASTINEFTIYVTGSLTSNTASDTSGTTNIIMNGTGTLSSSTYNCHLMLNLTINTTGTITMGTSFAYKSATFIYITGTVIVPSNSTFYIIGTLTLDLSGITWNHISSIIGNSLTVTLLSDLNMKGNLTLAGSNVTYTINGLYNVNVGGNLTLTALTLVYVTGTATIVLNGTGTWSHTGAGYSYVRSNLIINTGGTITLGANVYYYERTFTYIAGTVDTTTNDSTLNVGRSATGATLNLNGLTLNNLYLSTTSGTISLASGLVIGGLFSNI</sequence>
<protein>
    <recommendedName>
        <fullName evidence="2">Bacterial repeat domain-containing protein</fullName>
    </recommendedName>
</protein>
<dbReference type="SUPFAM" id="SSF54523">
    <property type="entry name" value="Pili subunits"/>
    <property type="match status" value="1"/>
</dbReference>
<organism evidence="3 4">
    <name type="scientific">Candidatus Falkowbacteria bacterium CG_4_10_14_0_2_um_filter_41_15</name>
    <dbReference type="NCBI Taxonomy" id="1974554"/>
    <lineage>
        <taxon>Bacteria</taxon>
        <taxon>Candidatus Falkowiibacteriota</taxon>
    </lineage>
</organism>
<gene>
    <name evidence="3" type="ORF">COX68_00140</name>
</gene>
<keyword evidence="1" id="KW-1133">Transmembrane helix</keyword>
<dbReference type="Pfam" id="PF18998">
    <property type="entry name" value="Flg_new_2"/>
    <property type="match status" value="1"/>
</dbReference>